<comment type="caution">
    <text evidence="1">The sequence shown here is derived from an EMBL/GenBank/DDBJ whole genome shotgun (WGS) entry which is preliminary data.</text>
</comment>
<sequence>MSLVGQRAAVVSLGTSCQTARHISLNVKLLRDRLDPTMELRSLPFDWSLTPAGAASRWLRGQVRVPQTRAELLPAQRPFWARHGVWLWHDPVDDAAAFAALQDRLRRRWDRMLALRALERRVFIVSNTQNNLNRVRDSAPQPMDFRLPGQRMRDLAAAVAAVFGPDGNSLLFVAYAHRITPDAREAGFRLAILEPDDSDHDGDADQWRAVLERHVTAEV</sequence>
<dbReference type="Proteomes" id="UP000765160">
    <property type="component" value="Unassembled WGS sequence"/>
</dbReference>
<reference evidence="1 2" key="1">
    <citation type="submission" date="2020-03" db="EMBL/GenBank/DDBJ databases">
        <title>Roseomonas selenitidurans sp. nov. isolated from soil.</title>
        <authorList>
            <person name="Liu H."/>
        </authorList>
    </citation>
    <scope>NUCLEOTIDE SEQUENCE [LARGE SCALE GENOMIC DNA]</scope>
    <source>
        <strain evidence="1 2">JCM 15073</strain>
    </source>
</reference>
<organism evidence="1 2">
    <name type="scientific">Falsiroseomonas frigidaquae</name>
    <dbReference type="NCBI Taxonomy" id="487318"/>
    <lineage>
        <taxon>Bacteria</taxon>
        <taxon>Pseudomonadati</taxon>
        <taxon>Pseudomonadota</taxon>
        <taxon>Alphaproteobacteria</taxon>
        <taxon>Acetobacterales</taxon>
        <taxon>Roseomonadaceae</taxon>
        <taxon>Falsiroseomonas</taxon>
    </lineage>
</organism>
<evidence type="ECO:0000313" key="2">
    <source>
        <dbReference type="Proteomes" id="UP000765160"/>
    </source>
</evidence>
<proteinExistence type="predicted"/>
<protein>
    <recommendedName>
        <fullName evidence="3">Papain-like cysteine peptidase</fullName>
    </recommendedName>
</protein>
<evidence type="ECO:0008006" key="3">
    <source>
        <dbReference type="Google" id="ProtNLM"/>
    </source>
</evidence>
<name>A0ABX1F288_9PROT</name>
<dbReference type="RefSeq" id="WP_168050983.1">
    <property type="nucleotide sequence ID" value="NZ_JAATJR010000005.1"/>
</dbReference>
<keyword evidence="2" id="KW-1185">Reference proteome</keyword>
<evidence type="ECO:0000313" key="1">
    <source>
        <dbReference type="EMBL" id="NKE46443.1"/>
    </source>
</evidence>
<gene>
    <name evidence="1" type="ORF">HB662_16795</name>
</gene>
<accession>A0ABX1F288</accession>
<dbReference type="EMBL" id="JAAVTX010000005">
    <property type="protein sequence ID" value="NKE46443.1"/>
    <property type="molecule type" value="Genomic_DNA"/>
</dbReference>